<dbReference type="EMBL" id="LVYI01000007">
    <property type="protein sequence ID" value="OAP57425.1"/>
    <property type="molecule type" value="Genomic_DNA"/>
</dbReference>
<proteinExistence type="predicted"/>
<keyword evidence="3" id="KW-1185">Reference proteome</keyword>
<dbReference type="AlphaFoldDB" id="A0A178ZEE0"/>
<comment type="caution">
    <text evidence="2">The sequence shown here is derived from an EMBL/GenBank/DDBJ whole genome shotgun (WGS) entry which is preliminary data.</text>
</comment>
<name>A0A178ZEE0_9EURO</name>
<reference evidence="2 3" key="1">
    <citation type="submission" date="2016-04" db="EMBL/GenBank/DDBJ databases">
        <title>Draft genome of Fonsecaea erecta CBS 125763.</title>
        <authorList>
            <person name="Weiss V.A."/>
            <person name="Vicente V.A."/>
            <person name="Raittz R.T."/>
            <person name="Moreno L.F."/>
            <person name="De Souza E.M."/>
            <person name="Pedrosa F.O."/>
            <person name="Steffens M.B."/>
            <person name="Faoro H."/>
            <person name="Tadra-Sfeir M.Z."/>
            <person name="Najafzadeh M.J."/>
            <person name="Felipe M.S."/>
            <person name="Teixeira M."/>
            <person name="Sun J."/>
            <person name="Xi L."/>
            <person name="Gomes R."/>
            <person name="De Azevedo C.M."/>
            <person name="Salgado C.G."/>
            <person name="Da Silva M.B."/>
            <person name="Nascimento M.F."/>
            <person name="Queiroz-Telles F."/>
            <person name="Attili D.S."/>
            <person name="Gorbushina A."/>
        </authorList>
    </citation>
    <scope>NUCLEOTIDE SEQUENCE [LARGE SCALE GENOMIC DNA]</scope>
    <source>
        <strain evidence="2 3">CBS 125763</strain>
    </source>
</reference>
<evidence type="ECO:0000313" key="3">
    <source>
        <dbReference type="Proteomes" id="UP000078343"/>
    </source>
</evidence>
<feature type="region of interest" description="Disordered" evidence="1">
    <location>
        <begin position="1"/>
        <end position="147"/>
    </location>
</feature>
<dbReference type="Proteomes" id="UP000078343">
    <property type="component" value="Unassembled WGS sequence"/>
</dbReference>
<feature type="compositionally biased region" description="Pro residues" evidence="1">
    <location>
        <begin position="107"/>
        <end position="116"/>
    </location>
</feature>
<dbReference type="RefSeq" id="XP_018690792.1">
    <property type="nucleotide sequence ID" value="XM_018839671.1"/>
</dbReference>
<feature type="compositionally biased region" description="Polar residues" evidence="1">
    <location>
        <begin position="130"/>
        <end position="147"/>
    </location>
</feature>
<protein>
    <submittedName>
        <fullName evidence="2">Uncharacterized protein</fullName>
    </submittedName>
</protein>
<evidence type="ECO:0000313" key="2">
    <source>
        <dbReference type="EMBL" id="OAP57425.1"/>
    </source>
</evidence>
<dbReference type="STRING" id="1367422.A0A178ZEE0"/>
<feature type="compositionally biased region" description="Pro residues" evidence="1">
    <location>
        <begin position="74"/>
        <end position="86"/>
    </location>
</feature>
<organism evidence="2 3">
    <name type="scientific">Fonsecaea erecta</name>
    <dbReference type="NCBI Taxonomy" id="1367422"/>
    <lineage>
        <taxon>Eukaryota</taxon>
        <taxon>Fungi</taxon>
        <taxon>Dikarya</taxon>
        <taxon>Ascomycota</taxon>
        <taxon>Pezizomycotina</taxon>
        <taxon>Eurotiomycetes</taxon>
        <taxon>Chaetothyriomycetidae</taxon>
        <taxon>Chaetothyriales</taxon>
        <taxon>Herpotrichiellaceae</taxon>
        <taxon>Fonsecaea</taxon>
    </lineage>
</organism>
<dbReference type="OrthoDB" id="5117488at2759"/>
<dbReference type="GeneID" id="30012331"/>
<accession>A0A178ZEE0</accession>
<evidence type="ECO:0000256" key="1">
    <source>
        <dbReference type="SAM" id="MobiDB-lite"/>
    </source>
</evidence>
<feature type="compositionally biased region" description="Low complexity" evidence="1">
    <location>
        <begin position="64"/>
        <end position="73"/>
    </location>
</feature>
<feature type="compositionally biased region" description="Low complexity" evidence="1">
    <location>
        <begin position="1"/>
        <end position="22"/>
    </location>
</feature>
<gene>
    <name evidence="2" type="ORF">AYL99_08163</name>
</gene>
<sequence length="315" mass="33834">MSQQYPYGQPSPYSPPAGQYTPQPQPQLYPPVQGAGRGSRPSSPYQQLEPALAAQGWAGPGYAQQPQGYSSQGYPPPQYSPPPGYPSPQGYATQGYPPPNQGYQYAPPMPQPPPPQQQQGSGGGPYTLLFQPTSQKHTSSLTPVGSNTPTYIATYSRPLVYSSEPDIRVVATASGAQLATVNWHTWSSKIDLAFSSTGAQITYKDSFEPVGSSAAAATTTLGRLFWTLTHGTDKQADLKCADRTGATVCTVVLHDKLRSGRIEIWRPGLDKDLFDQVVVSALAEIEDWRRKVESQKTNNPAVMAGTMAAITSANN</sequence>